<gene>
    <name evidence="1" type="ORF">ACFO3S_23195</name>
</gene>
<protein>
    <recommendedName>
        <fullName evidence="3">Gfo/Idh/MocA-like oxidoreductase N-terminal domain-containing protein</fullName>
    </recommendedName>
</protein>
<dbReference type="SUPFAM" id="SSF51735">
    <property type="entry name" value="NAD(P)-binding Rossmann-fold domains"/>
    <property type="match status" value="1"/>
</dbReference>
<dbReference type="Proteomes" id="UP001596028">
    <property type="component" value="Unassembled WGS sequence"/>
</dbReference>
<evidence type="ECO:0000313" key="1">
    <source>
        <dbReference type="EMBL" id="MFC4601168.1"/>
    </source>
</evidence>
<dbReference type="InterPro" id="IPR036291">
    <property type="entry name" value="NAD(P)-bd_dom_sf"/>
</dbReference>
<keyword evidence="2" id="KW-1185">Reference proteome</keyword>
<dbReference type="EMBL" id="JBHSEP010000023">
    <property type="protein sequence ID" value="MFC4601168.1"/>
    <property type="molecule type" value="Genomic_DNA"/>
</dbReference>
<reference evidence="2" key="1">
    <citation type="journal article" date="2019" name="Int. J. Syst. Evol. Microbiol.">
        <title>The Global Catalogue of Microorganisms (GCM) 10K type strain sequencing project: providing services to taxonomists for standard genome sequencing and annotation.</title>
        <authorList>
            <consortium name="The Broad Institute Genomics Platform"/>
            <consortium name="The Broad Institute Genome Sequencing Center for Infectious Disease"/>
            <person name="Wu L."/>
            <person name="Ma J."/>
        </authorList>
    </citation>
    <scope>NUCLEOTIDE SEQUENCE [LARGE SCALE GENOMIC DNA]</scope>
    <source>
        <strain evidence="2">CCUG 49571</strain>
    </source>
</reference>
<comment type="caution">
    <text evidence="1">The sequence shown here is derived from an EMBL/GenBank/DDBJ whole genome shotgun (WGS) entry which is preliminary data.</text>
</comment>
<sequence>MKTIGFIDYFLDEWHARHLPEWIAKASDGEMKAAFAYGLADAPQGLGNAEWCEEMGIELLDTVEAVVERSDYLAVLSPDHPEMHERLADLPLRSGKPTFIDKTFAPDREAAVRLFDLARAHGTPVFSSSALRYSPEYAAELERSNGRRIETLCSQGSGLFGNYAIHQLEPIVALMGADARRIMFIGSGRTPALLIEYPDGRKATMHMLQDSAFRLAFQYGEGPSALATAEADFFAPFARDLVRFYRTGVSSVDPAETVAVIQLIEYGRKAAERPFEWLELPE</sequence>
<evidence type="ECO:0000313" key="2">
    <source>
        <dbReference type="Proteomes" id="UP001596028"/>
    </source>
</evidence>
<dbReference type="Gene3D" id="3.40.50.720">
    <property type="entry name" value="NAD(P)-binding Rossmann-like Domain"/>
    <property type="match status" value="1"/>
</dbReference>
<organism evidence="1 2">
    <name type="scientific">Cohnella hongkongensis</name>
    <dbReference type="NCBI Taxonomy" id="178337"/>
    <lineage>
        <taxon>Bacteria</taxon>
        <taxon>Bacillati</taxon>
        <taxon>Bacillota</taxon>
        <taxon>Bacilli</taxon>
        <taxon>Bacillales</taxon>
        <taxon>Paenibacillaceae</taxon>
        <taxon>Cohnella</taxon>
    </lineage>
</organism>
<proteinExistence type="predicted"/>
<dbReference type="RefSeq" id="WP_378100908.1">
    <property type="nucleotide sequence ID" value="NZ_JBHSEP010000023.1"/>
</dbReference>
<accession>A0ABV9FIU2</accession>
<name>A0ABV9FIU2_9BACL</name>
<evidence type="ECO:0008006" key="3">
    <source>
        <dbReference type="Google" id="ProtNLM"/>
    </source>
</evidence>